<accession>A0A1V1P6V5</accession>
<evidence type="ECO:0000313" key="1">
    <source>
        <dbReference type="EMBL" id="ETR70465.1"/>
    </source>
</evidence>
<comment type="caution">
    <text evidence="1">The sequence shown here is derived from an EMBL/GenBank/DDBJ whole genome shotgun (WGS) entry which is preliminary data.</text>
</comment>
<organism evidence="1 2">
    <name type="scientific">Candidatus Magnetoglobus multicellularis str. Araruama</name>
    <dbReference type="NCBI Taxonomy" id="890399"/>
    <lineage>
        <taxon>Bacteria</taxon>
        <taxon>Pseudomonadati</taxon>
        <taxon>Thermodesulfobacteriota</taxon>
        <taxon>Desulfobacteria</taxon>
        <taxon>Desulfobacterales</taxon>
        <taxon>Desulfobacteraceae</taxon>
        <taxon>Candidatus Magnetoglobus</taxon>
    </lineage>
</organism>
<feature type="non-terminal residue" evidence="1">
    <location>
        <position position="1"/>
    </location>
</feature>
<proteinExistence type="predicted"/>
<sequence>GITLTGAHSGSSEFFDYYNDDEYSFTISDLPPLRIPVRNGNSSFQFINAEKILFMTLQIRRSTIKKSENFIYNLKIS</sequence>
<reference evidence="2" key="1">
    <citation type="submission" date="2012-11" db="EMBL/GenBank/DDBJ databases">
        <authorList>
            <person name="Lucero-Rivera Y.E."/>
            <person name="Tovar-Ramirez D."/>
        </authorList>
    </citation>
    <scope>NUCLEOTIDE SEQUENCE [LARGE SCALE GENOMIC DNA]</scope>
    <source>
        <strain evidence="2">Araruama</strain>
    </source>
</reference>
<dbReference type="Proteomes" id="UP000189670">
    <property type="component" value="Unassembled WGS sequence"/>
</dbReference>
<name>A0A1V1P6V5_9BACT</name>
<protein>
    <submittedName>
        <fullName evidence="1">Uncharacterized protein</fullName>
    </submittedName>
</protein>
<gene>
    <name evidence="1" type="ORF">OMM_08797</name>
</gene>
<evidence type="ECO:0000313" key="2">
    <source>
        <dbReference type="Proteomes" id="UP000189670"/>
    </source>
</evidence>
<dbReference type="AlphaFoldDB" id="A0A1V1P6V5"/>
<dbReference type="EMBL" id="ATBP01000420">
    <property type="protein sequence ID" value="ETR70465.1"/>
    <property type="molecule type" value="Genomic_DNA"/>
</dbReference>